<name>A0AAD8TSK8_LOLMU</name>
<accession>A0AAD8TSK8</accession>
<dbReference type="InterPro" id="IPR007736">
    <property type="entry name" value="Caleosin-related"/>
</dbReference>
<dbReference type="Pfam" id="PF05042">
    <property type="entry name" value="Caleosin"/>
    <property type="match status" value="1"/>
</dbReference>
<comment type="caution">
    <text evidence="3">The sequence shown here is derived from an EMBL/GenBank/DDBJ whole genome shotgun (WGS) entry which is preliminary data.</text>
</comment>
<evidence type="ECO:0008006" key="5">
    <source>
        <dbReference type="Google" id="ProtNLM"/>
    </source>
</evidence>
<evidence type="ECO:0000313" key="3">
    <source>
        <dbReference type="EMBL" id="KAK1687014.1"/>
    </source>
</evidence>
<reference evidence="3" key="1">
    <citation type="submission" date="2023-07" db="EMBL/GenBank/DDBJ databases">
        <title>A chromosome-level genome assembly of Lolium multiflorum.</title>
        <authorList>
            <person name="Chen Y."/>
            <person name="Copetti D."/>
            <person name="Kolliker R."/>
            <person name="Studer B."/>
        </authorList>
    </citation>
    <scope>NUCLEOTIDE SEQUENCE</scope>
    <source>
        <strain evidence="3">02402/16</strain>
        <tissue evidence="3">Leaf</tissue>
    </source>
</reference>
<protein>
    <recommendedName>
        <fullName evidence="5">Caleosin</fullName>
    </recommendedName>
</protein>
<feature type="region of interest" description="Disordered" evidence="2">
    <location>
        <begin position="1"/>
        <end position="30"/>
    </location>
</feature>
<comment type="similarity">
    <text evidence="1">Belongs to the caleosin family.</text>
</comment>
<evidence type="ECO:0000256" key="2">
    <source>
        <dbReference type="SAM" id="MobiDB-lite"/>
    </source>
</evidence>
<feature type="compositionally biased region" description="Low complexity" evidence="2">
    <location>
        <begin position="8"/>
        <end position="24"/>
    </location>
</feature>
<dbReference type="PANTHER" id="PTHR31495:SF21">
    <property type="entry name" value="CALEOSIN"/>
    <property type="match status" value="1"/>
</dbReference>
<dbReference type="EMBL" id="JAUUTY010000002">
    <property type="protein sequence ID" value="KAK1687014.1"/>
    <property type="molecule type" value="Genomic_DNA"/>
</dbReference>
<evidence type="ECO:0000256" key="1">
    <source>
        <dbReference type="ARBA" id="ARBA00006765"/>
    </source>
</evidence>
<proteinExistence type="inferred from homology"/>
<organism evidence="3 4">
    <name type="scientific">Lolium multiflorum</name>
    <name type="common">Italian ryegrass</name>
    <name type="synonym">Lolium perenne subsp. multiflorum</name>
    <dbReference type="NCBI Taxonomy" id="4521"/>
    <lineage>
        <taxon>Eukaryota</taxon>
        <taxon>Viridiplantae</taxon>
        <taxon>Streptophyta</taxon>
        <taxon>Embryophyta</taxon>
        <taxon>Tracheophyta</taxon>
        <taxon>Spermatophyta</taxon>
        <taxon>Magnoliopsida</taxon>
        <taxon>Liliopsida</taxon>
        <taxon>Poales</taxon>
        <taxon>Poaceae</taxon>
        <taxon>BOP clade</taxon>
        <taxon>Pooideae</taxon>
        <taxon>Poodae</taxon>
        <taxon>Poeae</taxon>
        <taxon>Poeae Chloroplast Group 2 (Poeae type)</taxon>
        <taxon>Loliodinae</taxon>
        <taxon>Loliinae</taxon>
        <taxon>Lolium</taxon>
    </lineage>
</organism>
<sequence>MAEEAKAPTEAMATVAEAAPVTAERPVRADLESRLPKPYLARALAAPDVNNPEGTEEGHEHGQKSVLQQHVSFFDLDGDGIIYPSETYGGMRALGFNLPKSTGTWIPSPLFPIHIKNIHKDKHGSDSSTYDTEGRFMPVNFESIFSKNAHTAPDKLTLGEIWRMTEGNRLQYDFFGWLASKGEWILLYVLAKDEEGFLPREAVRRCFDGSLFEFIAQQRREAHEKQQ</sequence>
<dbReference type="AlphaFoldDB" id="A0AAD8TSK8"/>
<dbReference type="Proteomes" id="UP001231189">
    <property type="component" value="Unassembled WGS sequence"/>
</dbReference>
<evidence type="ECO:0000313" key="4">
    <source>
        <dbReference type="Proteomes" id="UP001231189"/>
    </source>
</evidence>
<dbReference type="GO" id="GO:0005509">
    <property type="term" value="F:calcium ion binding"/>
    <property type="evidence" value="ECO:0007669"/>
    <property type="project" value="TreeGrafter"/>
</dbReference>
<dbReference type="GO" id="GO:0004497">
    <property type="term" value="F:monooxygenase activity"/>
    <property type="evidence" value="ECO:0007669"/>
    <property type="project" value="TreeGrafter"/>
</dbReference>
<gene>
    <name evidence="3" type="ORF">QYE76_047862</name>
</gene>
<keyword evidence="4" id="KW-1185">Reference proteome</keyword>
<dbReference type="PANTHER" id="PTHR31495">
    <property type="entry name" value="PEROXYGENASE 3-RELATED"/>
    <property type="match status" value="1"/>
</dbReference>